<dbReference type="GO" id="GO:0003676">
    <property type="term" value="F:nucleic acid binding"/>
    <property type="evidence" value="ECO:0007669"/>
    <property type="project" value="InterPro"/>
</dbReference>
<proteinExistence type="inferred from homology"/>
<dbReference type="Gene3D" id="3.30.420.10">
    <property type="entry name" value="Ribonuclease H-like superfamily/Ribonuclease H"/>
    <property type="match status" value="1"/>
</dbReference>
<name>A0A6J6W2W4_9ZZZZ</name>
<keyword evidence="3" id="KW-0378">Hydrolase</keyword>
<dbReference type="InterPro" id="IPR022894">
    <property type="entry name" value="Oligoribonuclease"/>
</dbReference>
<dbReference type="PANTHER" id="PTHR11046:SF0">
    <property type="entry name" value="OLIGORIBONUCLEASE, MITOCHONDRIAL"/>
    <property type="match status" value="1"/>
</dbReference>
<dbReference type="CDD" id="cd06135">
    <property type="entry name" value="Orn"/>
    <property type="match status" value="1"/>
</dbReference>
<dbReference type="Pfam" id="PF00929">
    <property type="entry name" value="RNase_T"/>
    <property type="match status" value="1"/>
</dbReference>
<dbReference type="SUPFAM" id="SSF53098">
    <property type="entry name" value="Ribonuclease H-like"/>
    <property type="match status" value="1"/>
</dbReference>
<dbReference type="AlphaFoldDB" id="A0A6J6W2W4"/>
<keyword evidence="4" id="KW-0269">Exonuclease</keyword>
<dbReference type="PANTHER" id="PTHR11046">
    <property type="entry name" value="OLIGORIBONUCLEASE, MITOCHONDRIAL"/>
    <property type="match status" value="1"/>
</dbReference>
<dbReference type="InterPro" id="IPR036397">
    <property type="entry name" value="RNaseH_sf"/>
</dbReference>
<keyword evidence="2" id="KW-0540">Nuclease</keyword>
<dbReference type="InterPro" id="IPR013520">
    <property type="entry name" value="Ribonucl_H"/>
</dbReference>
<dbReference type="EMBL" id="CAEZZQ010000069">
    <property type="protein sequence ID" value="CAB4779312.1"/>
    <property type="molecule type" value="Genomic_DNA"/>
</dbReference>
<feature type="domain" description="Exonuclease" evidence="5">
    <location>
        <begin position="17"/>
        <end position="189"/>
    </location>
</feature>
<reference evidence="6" key="1">
    <citation type="submission" date="2020-05" db="EMBL/GenBank/DDBJ databases">
        <authorList>
            <person name="Chiriac C."/>
            <person name="Salcher M."/>
            <person name="Ghai R."/>
            <person name="Kavagutti S V."/>
        </authorList>
    </citation>
    <scope>NUCLEOTIDE SEQUENCE</scope>
</reference>
<dbReference type="NCBIfam" id="NF003765">
    <property type="entry name" value="PRK05359.1"/>
    <property type="match status" value="1"/>
</dbReference>
<evidence type="ECO:0000313" key="6">
    <source>
        <dbReference type="EMBL" id="CAB4779312.1"/>
    </source>
</evidence>
<gene>
    <name evidence="6" type="ORF">UFOPK2894_01092</name>
</gene>
<evidence type="ECO:0000256" key="1">
    <source>
        <dbReference type="ARBA" id="ARBA00009921"/>
    </source>
</evidence>
<comment type="similarity">
    <text evidence="1">Belongs to the oligoribonuclease family.</text>
</comment>
<dbReference type="InterPro" id="IPR012337">
    <property type="entry name" value="RNaseH-like_sf"/>
</dbReference>
<organism evidence="6">
    <name type="scientific">freshwater metagenome</name>
    <dbReference type="NCBI Taxonomy" id="449393"/>
    <lineage>
        <taxon>unclassified sequences</taxon>
        <taxon>metagenomes</taxon>
        <taxon>ecological metagenomes</taxon>
    </lineage>
</organism>
<dbReference type="SMART" id="SM00479">
    <property type="entry name" value="EXOIII"/>
    <property type="match status" value="1"/>
</dbReference>
<accession>A0A6J6W2W4</accession>
<evidence type="ECO:0000256" key="3">
    <source>
        <dbReference type="ARBA" id="ARBA00022801"/>
    </source>
</evidence>
<sequence>MSESKIDPIIGDKINDRIVWIDCEMTGLDLEKDALIEIAVIVTDADLNPLGEGVDIIIKPPTGFTMSEFVTNMHTESGLIKELENGTTLEAAQTEVMAYITTWIPEARKAPLAGNSVGMDRLFIARDLPLLAAHLHYRIIDVSSIKEIARRWFPRTYFASPKKSGNHRALGDIQDSLNELRYYREAIFTPAPGLESDRAKSIAEKYEKPAS</sequence>
<evidence type="ECO:0000256" key="4">
    <source>
        <dbReference type="ARBA" id="ARBA00022839"/>
    </source>
</evidence>
<dbReference type="FunFam" id="3.30.420.10:FF:000003">
    <property type="entry name" value="Oligoribonuclease"/>
    <property type="match status" value="1"/>
</dbReference>
<evidence type="ECO:0000256" key="2">
    <source>
        <dbReference type="ARBA" id="ARBA00022722"/>
    </source>
</evidence>
<dbReference type="GO" id="GO:0000175">
    <property type="term" value="F:3'-5'-RNA exonuclease activity"/>
    <property type="evidence" value="ECO:0007669"/>
    <property type="project" value="InterPro"/>
</dbReference>
<protein>
    <submittedName>
        <fullName evidence="6">Unannotated protein</fullName>
    </submittedName>
</protein>
<evidence type="ECO:0000259" key="5">
    <source>
        <dbReference type="SMART" id="SM00479"/>
    </source>
</evidence>